<dbReference type="AlphaFoldDB" id="A0A831UG48"/>
<keyword evidence="2" id="KW-0732">Signal</keyword>
<protein>
    <recommendedName>
        <fullName evidence="4">Chromosome segregation ATPase</fullName>
    </recommendedName>
</protein>
<reference evidence="3" key="1">
    <citation type="journal article" date="2020" name="mSystems">
        <title>Genome- and Community-Level Interaction Insights into Carbon Utilization and Element Cycling Functions of Hydrothermarchaeota in Hydrothermal Sediment.</title>
        <authorList>
            <person name="Zhou Z."/>
            <person name="Liu Y."/>
            <person name="Xu W."/>
            <person name="Pan J."/>
            <person name="Luo Z.H."/>
            <person name="Li M."/>
        </authorList>
    </citation>
    <scope>NUCLEOTIDE SEQUENCE [LARGE SCALE GENOMIC DNA]</scope>
    <source>
        <strain evidence="3">SpSt-349</strain>
    </source>
</reference>
<dbReference type="EMBL" id="DSOV01000056">
    <property type="protein sequence ID" value="HEN43190.1"/>
    <property type="molecule type" value="Genomic_DNA"/>
</dbReference>
<comment type="caution">
    <text evidence="3">The sequence shown here is derived from an EMBL/GenBank/DDBJ whole genome shotgun (WGS) entry which is preliminary data.</text>
</comment>
<feature type="coiled-coil region" evidence="1">
    <location>
        <begin position="120"/>
        <end position="151"/>
    </location>
</feature>
<feature type="chain" id="PRO_5032577570" description="Chromosome segregation ATPase" evidence="2">
    <location>
        <begin position="29"/>
        <end position="352"/>
    </location>
</feature>
<evidence type="ECO:0000256" key="2">
    <source>
        <dbReference type="SAM" id="SignalP"/>
    </source>
</evidence>
<feature type="coiled-coil region" evidence="1">
    <location>
        <begin position="257"/>
        <end position="287"/>
    </location>
</feature>
<evidence type="ECO:0000313" key="3">
    <source>
        <dbReference type="EMBL" id="HEN43190.1"/>
    </source>
</evidence>
<sequence length="352" mass="38323">MSRSGSFLQLVSIVLLLSAVAGSGTALAGFEVDCEGSARAYASQGIPCYCRGGRIECDQPSSGGSYGGSSYKGLSYKNQMKLEIMQSITDMAAKAFINWLNSPPSSASSGPTPQQIAAQKEAQERAAAQWRAKVEQQLRDMEKQYEQQKRQEFDDRKKRLLAGIRGPDAVTPGNRPDSLRQLRCSAYWGTEAARALAAGDEQRAMEYQAFAEKPTGVSMAECDRNFPEPPMPEGAGEIRMDLYQTMIEEVHLRLPQIKEAKTRQRDAAEKVAEKRKTVDELKNLQAAPLAPEEKQETDDLMAAAMKELETATALKNEADAGVRKLQLEIDALNEVGKMALAPGSGQAAKGAK</sequence>
<organism evidence="3">
    <name type="scientific">Geobacter metallireducens</name>
    <dbReference type="NCBI Taxonomy" id="28232"/>
    <lineage>
        <taxon>Bacteria</taxon>
        <taxon>Pseudomonadati</taxon>
        <taxon>Thermodesulfobacteriota</taxon>
        <taxon>Desulfuromonadia</taxon>
        <taxon>Geobacterales</taxon>
        <taxon>Geobacteraceae</taxon>
        <taxon>Geobacter</taxon>
    </lineage>
</organism>
<accession>A0A831UG48</accession>
<name>A0A831UG48_GEOME</name>
<evidence type="ECO:0008006" key="4">
    <source>
        <dbReference type="Google" id="ProtNLM"/>
    </source>
</evidence>
<evidence type="ECO:0000256" key="1">
    <source>
        <dbReference type="SAM" id="Coils"/>
    </source>
</evidence>
<gene>
    <name evidence="3" type="ORF">ENQ87_12620</name>
</gene>
<keyword evidence="1" id="KW-0175">Coiled coil</keyword>
<proteinExistence type="predicted"/>
<feature type="signal peptide" evidence="2">
    <location>
        <begin position="1"/>
        <end position="28"/>
    </location>
</feature>